<dbReference type="Pfam" id="PF22833">
    <property type="entry name" value="C5orf34_2nd"/>
    <property type="match status" value="1"/>
</dbReference>
<organism evidence="5 6">
    <name type="scientific">Esox lucius</name>
    <name type="common">Northern pike</name>
    <dbReference type="NCBI Taxonomy" id="8010"/>
    <lineage>
        <taxon>Eukaryota</taxon>
        <taxon>Metazoa</taxon>
        <taxon>Chordata</taxon>
        <taxon>Craniata</taxon>
        <taxon>Vertebrata</taxon>
        <taxon>Euteleostomi</taxon>
        <taxon>Actinopterygii</taxon>
        <taxon>Neopterygii</taxon>
        <taxon>Teleostei</taxon>
        <taxon>Protacanthopterygii</taxon>
        <taxon>Esociformes</taxon>
        <taxon>Esocidae</taxon>
        <taxon>Esox</taxon>
    </lineage>
</organism>
<dbReference type="InterPro" id="IPR053899">
    <property type="entry name" value="C5orf34-like_2nd"/>
</dbReference>
<dbReference type="Ensembl" id="ENSELUT00000016050.3">
    <property type="protein sequence ID" value="ENSELUP00000002232.2"/>
    <property type="gene ID" value="ENSELUG00000003603.3"/>
</dbReference>
<dbReference type="Bgee" id="ENSELUG00000003603">
    <property type="expression patterns" value="Expressed in ovary and 7 other cell types or tissues"/>
</dbReference>
<evidence type="ECO:0000313" key="6">
    <source>
        <dbReference type="Proteomes" id="UP000265140"/>
    </source>
</evidence>
<dbReference type="InterPro" id="IPR053901">
    <property type="entry name" value="C5orf34-like"/>
</dbReference>
<dbReference type="GeneTree" id="ENSGT00500000044987"/>
<feature type="compositionally biased region" description="Polar residues" evidence="1">
    <location>
        <begin position="167"/>
        <end position="192"/>
    </location>
</feature>
<dbReference type="InParanoid" id="A0A3P8XGL0"/>
<dbReference type="PANTHER" id="PTHR34531:SF1">
    <property type="entry name" value="CHROMOSOME 5 OPEN READING FRAME 34"/>
    <property type="match status" value="1"/>
</dbReference>
<reference evidence="5" key="3">
    <citation type="submission" date="2025-08" db="UniProtKB">
        <authorList>
            <consortium name="Ensembl"/>
        </authorList>
    </citation>
    <scope>IDENTIFICATION</scope>
</reference>
<feature type="region of interest" description="Disordered" evidence="1">
    <location>
        <begin position="41"/>
        <end position="60"/>
    </location>
</feature>
<dbReference type="InterPro" id="IPR027830">
    <property type="entry name" value="C5orf34-like_N"/>
</dbReference>
<dbReference type="STRING" id="8010.ENSELUP00000002232"/>
<keyword evidence="6" id="KW-1185">Reference proteome</keyword>
<dbReference type="AlphaFoldDB" id="A0A3P8XGL0"/>
<name>A0A3P8XGL0_ESOLU</name>
<reference evidence="5" key="4">
    <citation type="submission" date="2025-09" db="UniProtKB">
        <authorList>
            <consortium name="Ensembl"/>
        </authorList>
    </citation>
    <scope>IDENTIFICATION</scope>
</reference>
<dbReference type="InterPro" id="IPR053900">
    <property type="entry name" value="C5orf34-like_dom"/>
</dbReference>
<evidence type="ECO:0000259" key="3">
    <source>
        <dbReference type="Pfam" id="PF22833"/>
    </source>
</evidence>
<protein>
    <recommendedName>
        <fullName evidence="7">DUF4524 domain-containing protein</fullName>
    </recommendedName>
</protein>
<proteinExistence type="predicted"/>
<dbReference type="OMA" id="TAVISWC"/>
<feature type="domain" description="C5orf34-like N-terminal" evidence="2">
    <location>
        <begin position="11"/>
        <end position="80"/>
    </location>
</feature>
<dbReference type="Proteomes" id="UP000265140">
    <property type="component" value="Chromosome 13"/>
</dbReference>
<reference evidence="6" key="1">
    <citation type="journal article" date="2014" name="PLoS ONE">
        <title>The genome and linkage map of the northern pike (Esox lucius): conserved synteny revealed between the salmonid sister group and the Neoteleostei.</title>
        <authorList>
            <person name="Rondeau E.B."/>
            <person name="Minkley D.R."/>
            <person name="Leong J.S."/>
            <person name="Messmer A.M."/>
            <person name="Jantzen J.R."/>
            <person name="von Schalburg K.R."/>
            <person name="Lemon C."/>
            <person name="Bird N.H."/>
            <person name="Koop B.F."/>
        </authorList>
    </citation>
    <scope>NUCLEOTIDE SEQUENCE</scope>
</reference>
<evidence type="ECO:0000259" key="4">
    <source>
        <dbReference type="Pfam" id="PF22834"/>
    </source>
</evidence>
<evidence type="ECO:0000256" key="1">
    <source>
        <dbReference type="SAM" id="MobiDB-lite"/>
    </source>
</evidence>
<dbReference type="Pfam" id="PF22834">
    <property type="entry name" value="Polo_box_4"/>
    <property type="match status" value="1"/>
</dbReference>
<feature type="domain" description="C5orf34-like" evidence="4">
    <location>
        <begin position="309"/>
        <end position="391"/>
    </location>
</feature>
<feature type="domain" description="C5orf34-like second" evidence="3">
    <location>
        <begin position="123"/>
        <end position="229"/>
    </location>
</feature>
<evidence type="ECO:0000313" key="5">
    <source>
        <dbReference type="Ensembl" id="ENSELUP00000002232.2"/>
    </source>
</evidence>
<accession>A0A3P8XGL0</accession>
<dbReference type="PANTHER" id="PTHR34531">
    <property type="entry name" value="ZGC:153352"/>
    <property type="match status" value="1"/>
</dbReference>
<dbReference type="OrthoDB" id="75908at2759"/>
<evidence type="ECO:0008006" key="7">
    <source>
        <dbReference type="Google" id="ProtNLM"/>
    </source>
</evidence>
<sequence length="526" mass="58747">MTSSNNMISLMIMYEDESVNIRYGDDSSLHLSPCGSEFVLEKSPPPSAHPLQSSEKVRQRTRFTTSNYKDLMLSALEFRNKYAARPYLPEELFPESQKTQVCSMFSKVEWPACHSSNPEVGSNGEINVHSVDGKASLLLSPSGEEFFVHFTCRLSQKKHCRPESQDPDTSVTEQALQDPQPSRSQTPFQQSNACADQLKADERDLTTRVVQHHSVSCVLPVWSYPLSLALQRWSTPCPGERNKERAEETNRGRHQTETKANAYKGERMSNLPEALPIRCYSPHQHRWNFRDSLVQANQDVEPHLPAEQVKVLWCQGVVYRIVAGAIPVVEVSPGDGSVIRSNGVLTSYFTHHRAGPGLVKDVTYHLSSLPPDSPGQVYSVSSVVTRACRILNCYNQAKDTLKLHLTPSCLHKDISSETKSFVQDVHIPESGYINTPESAQSRPYCVAEELEKIRRFNFLLENSHLLGAQMGPTGEGCGFSGSKENASHFKPMEESNINEALQRTSRAIQDIDKLISATALTRDTAS</sequence>
<evidence type="ECO:0000259" key="2">
    <source>
        <dbReference type="Pfam" id="PF15025"/>
    </source>
</evidence>
<reference evidence="5" key="2">
    <citation type="submission" date="2020-02" db="EMBL/GenBank/DDBJ databases">
        <title>Esox lucius (northern pike) genome, fEsoLuc1, primary haplotype.</title>
        <authorList>
            <person name="Myers G."/>
            <person name="Karagic N."/>
            <person name="Meyer A."/>
            <person name="Pippel M."/>
            <person name="Reichard M."/>
            <person name="Winkler S."/>
            <person name="Tracey A."/>
            <person name="Sims Y."/>
            <person name="Howe K."/>
            <person name="Rhie A."/>
            <person name="Formenti G."/>
            <person name="Durbin R."/>
            <person name="Fedrigo O."/>
            <person name="Jarvis E.D."/>
        </authorList>
    </citation>
    <scope>NUCLEOTIDE SEQUENCE [LARGE SCALE GENOMIC DNA]</scope>
</reference>
<feature type="region of interest" description="Disordered" evidence="1">
    <location>
        <begin position="159"/>
        <end position="192"/>
    </location>
</feature>
<dbReference type="Pfam" id="PF15025">
    <property type="entry name" value="C5orf34-like_N"/>
    <property type="match status" value="1"/>
</dbReference>